<feature type="compositionally biased region" description="Polar residues" evidence="1">
    <location>
        <begin position="30"/>
        <end position="49"/>
    </location>
</feature>
<evidence type="ECO:0000313" key="3">
    <source>
        <dbReference type="EMBL" id="MFC3193523.1"/>
    </source>
</evidence>
<dbReference type="Proteomes" id="UP001595533">
    <property type="component" value="Unassembled WGS sequence"/>
</dbReference>
<protein>
    <submittedName>
        <fullName evidence="3">DUF1800 family protein</fullName>
    </submittedName>
</protein>
<gene>
    <name evidence="3" type="ORF">ACFODZ_04600</name>
</gene>
<sequence length="610" mass="69018">MKQESKHRRQLVAAGLAAAALTAVPGANRAASQSTPSSSGTPRNTQATPTGIRAVPLPQQSFAHMVYARLGYGITPGEFDESSFAALPGATNADKLSHFVDQQLAGGNDVEVNARIADAGNYVTLNKSLVQMWSDHHVNSGSGLMSSSRPIYEMKRLKFLRAAYSLFPLQERIADFWHDHFSLDGDDYYARSTMTSWDRDVIRTHMLGNFKDFLIDTAQHPAMLYYLDNYNNSDSEPNENYARELIELHTLGVENYYGLAQQHEVPQIQVSDSGGPWPASGMIQEFYVDSDVYEATRCLTGWRVNDSSSLGDTGEFMYDDNRHDRFQKSVLVGGFANIPANQQVQDGYDLIELLAYHPGTAKHIAGKLARFFISDQPPQNVIDDVATVFYDNRYAANQLELVFKALFNHAEFANPTYWQSKLKRPFDSVVSAMRACQADFTVKPDDDNSNTLEYRMDDTGHFPFEWQAPDGYPSASGYWMSSTALIQTWKTMDWLIDRNNSGVYLCPIRVETLAEYQNQQANLTPENLIEFWMSKIFDHSPAGGWSGDPVFESIINFMIQQPSDGSYPPWQRNLTIPFDDLEDNNWPYRWHERLRGMISLILASPYFMQR</sequence>
<evidence type="ECO:0000313" key="4">
    <source>
        <dbReference type="Proteomes" id="UP001595533"/>
    </source>
</evidence>
<dbReference type="EMBL" id="JBHRTS010000002">
    <property type="protein sequence ID" value="MFC3193523.1"/>
    <property type="molecule type" value="Genomic_DNA"/>
</dbReference>
<accession>A0ABV7JBD3</accession>
<keyword evidence="2" id="KW-0732">Signal</keyword>
<feature type="region of interest" description="Disordered" evidence="1">
    <location>
        <begin position="25"/>
        <end position="55"/>
    </location>
</feature>
<dbReference type="Pfam" id="PF08811">
    <property type="entry name" value="DUF1800"/>
    <property type="match status" value="1"/>
</dbReference>
<dbReference type="RefSeq" id="WP_077410357.1">
    <property type="nucleotide sequence ID" value="NZ_JBHRTS010000002.1"/>
</dbReference>
<dbReference type="InterPro" id="IPR006311">
    <property type="entry name" value="TAT_signal"/>
</dbReference>
<comment type="caution">
    <text evidence="3">The sequence shown here is derived from an EMBL/GenBank/DDBJ whole genome shotgun (WGS) entry which is preliminary data.</text>
</comment>
<dbReference type="PROSITE" id="PS51318">
    <property type="entry name" value="TAT"/>
    <property type="match status" value="1"/>
</dbReference>
<evidence type="ECO:0000256" key="2">
    <source>
        <dbReference type="SAM" id="SignalP"/>
    </source>
</evidence>
<reference evidence="4" key="1">
    <citation type="journal article" date="2019" name="Int. J. Syst. Evol. Microbiol.">
        <title>The Global Catalogue of Microorganisms (GCM) 10K type strain sequencing project: providing services to taxonomists for standard genome sequencing and annotation.</title>
        <authorList>
            <consortium name="The Broad Institute Genomics Platform"/>
            <consortium name="The Broad Institute Genome Sequencing Center for Infectious Disease"/>
            <person name="Wu L."/>
            <person name="Ma J."/>
        </authorList>
    </citation>
    <scope>NUCLEOTIDE SEQUENCE [LARGE SCALE GENOMIC DNA]</scope>
    <source>
        <strain evidence="4">KCTC 42953</strain>
    </source>
</reference>
<feature type="chain" id="PRO_5046359042" evidence="2">
    <location>
        <begin position="31"/>
        <end position="610"/>
    </location>
</feature>
<dbReference type="InterPro" id="IPR014917">
    <property type="entry name" value="DUF1800"/>
</dbReference>
<name>A0ABV7JBD3_9GAMM</name>
<organism evidence="3 4">
    <name type="scientific">Marinicella sediminis</name>
    <dbReference type="NCBI Taxonomy" id="1792834"/>
    <lineage>
        <taxon>Bacteria</taxon>
        <taxon>Pseudomonadati</taxon>
        <taxon>Pseudomonadota</taxon>
        <taxon>Gammaproteobacteria</taxon>
        <taxon>Lysobacterales</taxon>
        <taxon>Marinicellaceae</taxon>
        <taxon>Marinicella</taxon>
    </lineage>
</organism>
<feature type="signal peptide" evidence="2">
    <location>
        <begin position="1"/>
        <end position="30"/>
    </location>
</feature>
<proteinExistence type="predicted"/>
<evidence type="ECO:0000256" key="1">
    <source>
        <dbReference type="SAM" id="MobiDB-lite"/>
    </source>
</evidence>
<keyword evidence="4" id="KW-1185">Reference proteome</keyword>